<dbReference type="InterPro" id="IPR011990">
    <property type="entry name" value="TPR-like_helical_dom_sf"/>
</dbReference>
<reference evidence="2 3" key="1">
    <citation type="submission" date="2020-06" db="EMBL/GenBank/DDBJ databases">
        <title>Draft genome of Uliginosibacterium sp. IMCC34675.</title>
        <authorList>
            <person name="Song J."/>
        </authorList>
    </citation>
    <scope>NUCLEOTIDE SEQUENCE [LARGE SCALE GENOMIC DNA]</scope>
    <source>
        <strain evidence="2 3">IMCC34675</strain>
    </source>
</reference>
<dbReference type="InterPro" id="IPR019734">
    <property type="entry name" value="TPR_rpt"/>
</dbReference>
<sequence length="490" mass="53838">MNIFASPPQGQYTPEQVFRLALEHAESGRLAQAEQLLRRVLAVAPGNPVVFEALASVLQGLGRLSEALAMIRGALAIRPDSPSAHNTHALILLAEGERRAALAAFEQALRLAPDYFEALVNRANLLSDLHRFEEALAALDLAIRQQPALALLHNNRALVLQDMRRFDEALAAYGEARRLAPEFAEARWNEARCRLLMGDFLEGWRLHEARWQVDGFAAARNFSQPLWLGDTDLAGKTILLHGEQGFGDSLQFARYVPLVAARGARVLLEVRKGLRSLLESVAGVAEVIDAGDPLPAFDCHCPLMTLPLAFDTCLESIPAEVPYLGVSAERSLCWREHLAHLPQGLKIGVAWAGNPAHRNDFNRSMPLASLEPLLRSGASFVSLQKVLTEAERGLLVKFGVADFSAEINDFLDTAALIEQLDLVISVDSAAAHLAGALGKPLWLALPFVGEWRWLLDRADSPWYPTARLFRQRSPGDWQGLVAQMRQALPA</sequence>
<dbReference type="Pfam" id="PF13432">
    <property type="entry name" value="TPR_16"/>
    <property type="match status" value="1"/>
</dbReference>
<dbReference type="RefSeq" id="WP_170022777.1">
    <property type="nucleotide sequence ID" value="NZ_JABCSC020000004.1"/>
</dbReference>
<dbReference type="Proteomes" id="UP000778523">
    <property type="component" value="Unassembled WGS sequence"/>
</dbReference>
<dbReference type="EMBL" id="JABCSC020000004">
    <property type="protein sequence ID" value="NSL56446.1"/>
    <property type="molecule type" value="Genomic_DNA"/>
</dbReference>
<dbReference type="PANTHER" id="PTHR44366">
    <property type="entry name" value="UDP-N-ACETYLGLUCOSAMINE--PEPTIDE N-ACETYLGLUCOSAMINYLTRANSFERASE 110 KDA SUBUNIT"/>
    <property type="match status" value="1"/>
</dbReference>
<dbReference type="SUPFAM" id="SSF48452">
    <property type="entry name" value="TPR-like"/>
    <property type="match status" value="1"/>
</dbReference>
<dbReference type="SMART" id="SM00028">
    <property type="entry name" value="TPR"/>
    <property type="match status" value="5"/>
</dbReference>
<keyword evidence="3" id="KW-1185">Reference proteome</keyword>
<dbReference type="InterPro" id="IPR002201">
    <property type="entry name" value="Glyco_trans_9"/>
</dbReference>
<proteinExistence type="predicted"/>
<feature type="repeat" description="TPR" evidence="1">
    <location>
        <begin position="82"/>
        <end position="115"/>
    </location>
</feature>
<protein>
    <submittedName>
        <fullName evidence="2">Tetratricopeptide repeat protein</fullName>
    </submittedName>
</protein>
<organism evidence="2 3">
    <name type="scientific">Uliginosibacterium aquaticum</name>
    <dbReference type="NCBI Taxonomy" id="2731212"/>
    <lineage>
        <taxon>Bacteria</taxon>
        <taxon>Pseudomonadati</taxon>
        <taxon>Pseudomonadota</taxon>
        <taxon>Betaproteobacteria</taxon>
        <taxon>Rhodocyclales</taxon>
        <taxon>Zoogloeaceae</taxon>
        <taxon>Uliginosibacterium</taxon>
    </lineage>
</organism>
<accession>A0ABX2IHZ7</accession>
<dbReference type="Pfam" id="PF14559">
    <property type="entry name" value="TPR_19"/>
    <property type="match status" value="2"/>
</dbReference>
<dbReference type="Pfam" id="PF01075">
    <property type="entry name" value="Glyco_transf_9"/>
    <property type="match status" value="1"/>
</dbReference>
<keyword evidence="1" id="KW-0802">TPR repeat</keyword>
<comment type="caution">
    <text evidence="2">The sequence shown here is derived from an EMBL/GenBank/DDBJ whole genome shotgun (WGS) entry which is preliminary data.</text>
</comment>
<evidence type="ECO:0000256" key="1">
    <source>
        <dbReference type="PROSITE-ProRule" id="PRU00339"/>
    </source>
</evidence>
<evidence type="ECO:0000313" key="3">
    <source>
        <dbReference type="Proteomes" id="UP000778523"/>
    </source>
</evidence>
<dbReference type="PROSITE" id="PS50005">
    <property type="entry name" value="TPR"/>
    <property type="match status" value="1"/>
</dbReference>
<dbReference type="InterPro" id="IPR037919">
    <property type="entry name" value="OGT"/>
</dbReference>
<dbReference type="Gene3D" id="1.25.40.10">
    <property type="entry name" value="Tetratricopeptide repeat domain"/>
    <property type="match status" value="2"/>
</dbReference>
<name>A0ABX2IHZ7_9RHOO</name>
<evidence type="ECO:0000313" key="2">
    <source>
        <dbReference type="EMBL" id="NSL56446.1"/>
    </source>
</evidence>
<dbReference type="PANTHER" id="PTHR44366:SF1">
    <property type="entry name" value="UDP-N-ACETYLGLUCOSAMINE--PEPTIDE N-ACETYLGLUCOSAMINYLTRANSFERASE 110 KDA SUBUNIT"/>
    <property type="match status" value="1"/>
</dbReference>
<gene>
    <name evidence="2" type="ORF">HJ583_015540</name>
</gene>
<dbReference type="SUPFAM" id="SSF53756">
    <property type="entry name" value="UDP-Glycosyltransferase/glycogen phosphorylase"/>
    <property type="match status" value="1"/>
</dbReference>
<dbReference type="Gene3D" id="3.40.50.2000">
    <property type="entry name" value="Glycogen Phosphorylase B"/>
    <property type="match status" value="1"/>
</dbReference>